<evidence type="ECO:0000256" key="1">
    <source>
        <dbReference type="ARBA" id="ARBA00004202"/>
    </source>
</evidence>
<dbReference type="Gene3D" id="3.40.50.300">
    <property type="entry name" value="P-loop containing nucleotide triphosphate hydrolases"/>
    <property type="match status" value="1"/>
</dbReference>
<evidence type="ECO:0000256" key="6">
    <source>
        <dbReference type="ARBA" id="ARBA00023136"/>
    </source>
</evidence>
<dbReference type="Proteomes" id="UP001058072">
    <property type="component" value="Chromosome"/>
</dbReference>
<gene>
    <name evidence="8" type="ORF">J0J69_02390</name>
    <name evidence="9" type="ORF">J0J70_08720</name>
</gene>
<sequence length="264" mass="29268">MLNIQQLSKTFYPNTVNEKKIFQGLDLTIEEGEFVTVIGSNGAGKSTLLNLISGTLTPDAGVISLLNHEITQLKEYQRTRFISRVFQDPTLGTSPSLTIQQNLSLARNKGKRFGLAFLESRKDIETFKAIVAPLQLGLENQLQTPVGLLSGGQRQALSLIMATLVKPDLLLLDEHTAALDPKTSAKIMDLTNQMVQESKITTLMITHNLTHAIKYGSRLIMLHEGQIVLDISGHEKQELTPEKLLHQFEKNVHNGSLSDELLFS</sequence>
<dbReference type="RefSeq" id="WP_068759722.1">
    <property type="nucleotide sequence ID" value="NZ_CP071249.1"/>
</dbReference>
<evidence type="ECO:0000256" key="2">
    <source>
        <dbReference type="ARBA" id="ARBA00022448"/>
    </source>
</evidence>
<evidence type="ECO:0000256" key="5">
    <source>
        <dbReference type="ARBA" id="ARBA00022840"/>
    </source>
</evidence>
<comment type="subcellular location">
    <subcellularLocation>
        <location evidence="1">Cell membrane</location>
        <topology evidence="1">Peripheral membrane protein</topology>
    </subcellularLocation>
</comment>
<keyword evidence="5 9" id="KW-0067">ATP-binding</keyword>
<dbReference type="GO" id="GO:0016887">
    <property type="term" value="F:ATP hydrolysis activity"/>
    <property type="evidence" value="ECO:0007669"/>
    <property type="project" value="InterPro"/>
</dbReference>
<dbReference type="PROSITE" id="PS50893">
    <property type="entry name" value="ABC_TRANSPORTER_2"/>
    <property type="match status" value="1"/>
</dbReference>
<accession>A0A9Q9FFW4</accession>
<dbReference type="SMART" id="SM00382">
    <property type="entry name" value="AAA"/>
    <property type="match status" value="1"/>
</dbReference>
<dbReference type="PROSITE" id="PS00211">
    <property type="entry name" value="ABC_TRANSPORTER_1"/>
    <property type="match status" value="1"/>
</dbReference>
<dbReference type="PANTHER" id="PTHR42788:SF7">
    <property type="entry name" value="NITRATE ABC TRANSPORTER ATP-BINDING PROTEIN"/>
    <property type="match status" value="1"/>
</dbReference>
<protein>
    <submittedName>
        <fullName evidence="9">ATP-binding cassette domain-containing protein</fullName>
    </submittedName>
</protein>
<feature type="domain" description="ABC transporter" evidence="7">
    <location>
        <begin position="2"/>
        <end position="249"/>
    </location>
</feature>
<dbReference type="GO" id="GO:0005886">
    <property type="term" value="C:plasma membrane"/>
    <property type="evidence" value="ECO:0007669"/>
    <property type="project" value="UniProtKB-SubCell"/>
</dbReference>
<keyword evidence="6" id="KW-0472">Membrane</keyword>
<keyword evidence="4" id="KW-0547">Nucleotide-binding</keyword>
<dbReference type="InterPro" id="IPR017871">
    <property type="entry name" value="ABC_transporter-like_CS"/>
</dbReference>
<evidence type="ECO:0000313" key="9">
    <source>
        <dbReference type="EMBL" id="UUF07705.1"/>
    </source>
</evidence>
<reference evidence="9 10" key="1">
    <citation type="submission" date="2021-03" db="EMBL/GenBank/DDBJ databases">
        <title>Comparative Genomics and Metabolomics in the genus Turicibacter.</title>
        <authorList>
            <person name="Maki J."/>
            <person name="Looft T."/>
        </authorList>
    </citation>
    <scope>NUCLEOTIDE SEQUENCE</scope>
    <source>
        <strain evidence="9">ISU324</strain>
        <strain evidence="8 10">MMM721</strain>
    </source>
</reference>
<dbReference type="PANTHER" id="PTHR42788">
    <property type="entry name" value="TAURINE IMPORT ATP-BINDING PROTEIN-RELATED"/>
    <property type="match status" value="1"/>
</dbReference>
<dbReference type="AlphaFoldDB" id="A0A9Q9FFW4"/>
<keyword evidence="3" id="KW-1003">Cell membrane</keyword>
<proteinExistence type="predicted"/>
<evidence type="ECO:0000256" key="4">
    <source>
        <dbReference type="ARBA" id="ARBA00022741"/>
    </source>
</evidence>
<dbReference type="GO" id="GO:0005524">
    <property type="term" value="F:ATP binding"/>
    <property type="evidence" value="ECO:0007669"/>
    <property type="project" value="UniProtKB-KW"/>
</dbReference>
<dbReference type="SUPFAM" id="SSF52540">
    <property type="entry name" value="P-loop containing nucleoside triphosphate hydrolases"/>
    <property type="match status" value="1"/>
</dbReference>
<dbReference type="InterPro" id="IPR003593">
    <property type="entry name" value="AAA+_ATPase"/>
</dbReference>
<dbReference type="InterPro" id="IPR003439">
    <property type="entry name" value="ABC_transporter-like_ATP-bd"/>
</dbReference>
<dbReference type="EMBL" id="CP071249">
    <property type="protein sequence ID" value="UUF06457.1"/>
    <property type="molecule type" value="Genomic_DNA"/>
</dbReference>
<keyword evidence="10" id="KW-1185">Reference proteome</keyword>
<dbReference type="Pfam" id="PF00005">
    <property type="entry name" value="ABC_tran"/>
    <property type="match status" value="1"/>
</dbReference>
<organism evidence="9 11">
    <name type="scientific">Turicibacter bilis</name>
    <dbReference type="NCBI Taxonomy" id="2735723"/>
    <lineage>
        <taxon>Bacteria</taxon>
        <taxon>Bacillati</taxon>
        <taxon>Bacillota</taxon>
        <taxon>Erysipelotrichia</taxon>
        <taxon>Erysipelotrichales</taxon>
        <taxon>Turicibacteraceae</taxon>
        <taxon>Turicibacter</taxon>
    </lineage>
</organism>
<evidence type="ECO:0000256" key="3">
    <source>
        <dbReference type="ARBA" id="ARBA00022475"/>
    </source>
</evidence>
<name>A0A9Q9FFW4_9FIRM</name>
<dbReference type="InterPro" id="IPR050166">
    <property type="entry name" value="ABC_transporter_ATP-bind"/>
</dbReference>
<evidence type="ECO:0000313" key="11">
    <source>
        <dbReference type="Proteomes" id="UP001058072"/>
    </source>
</evidence>
<evidence type="ECO:0000313" key="8">
    <source>
        <dbReference type="EMBL" id="UUF06457.1"/>
    </source>
</evidence>
<keyword evidence="2" id="KW-0813">Transport</keyword>
<evidence type="ECO:0000259" key="7">
    <source>
        <dbReference type="PROSITE" id="PS50893"/>
    </source>
</evidence>
<dbReference type="Proteomes" id="UP001058016">
    <property type="component" value="Chromosome"/>
</dbReference>
<dbReference type="EMBL" id="CP071250">
    <property type="protein sequence ID" value="UUF07705.1"/>
    <property type="molecule type" value="Genomic_DNA"/>
</dbReference>
<dbReference type="InterPro" id="IPR027417">
    <property type="entry name" value="P-loop_NTPase"/>
</dbReference>
<evidence type="ECO:0000313" key="10">
    <source>
        <dbReference type="Proteomes" id="UP001058016"/>
    </source>
</evidence>